<proteinExistence type="predicted"/>
<dbReference type="EMBL" id="CAJPIZ010003402">
    <property type="protein sequence ID" value="CAG2106317.1"/>
    <property type="molecule type" value="Genomic_DNA"/>
</dbReference>
<reference evidence="1" key="1">
    <citation type="submission" date="2020-11" db="EMBL/GenBank/DDBJ databases">
        <authorList>
            <person name="Tran Van P."/>
        </authorList>
    </citation>
    <scope>NUCLEOTIDE SEQUENCE</scope>
</reference>
<name>A0A7R9KN41_9ACAR</name>
<organism evidence="1">
    <name type="scientific">Medioppia subpectinata</name>
    <dbReference type="NCBI Taxonomy" id="1979941"/>
    <lineage>
        <taxon>Eukaryota</taxon>
        <taxon>Metazoa</taxon>
        <taxon>Ecdysozoa</taxon>
        <taxon>Arthropoda</taxon>
        <taxon>Chelicerata</taxon>
        <taxon>Arachnida</taxon>
        <taxon>Acari</taxon>
        <taxon>Acariformes</taxon>
        <taxon>Sarcoptiformes</taxon>
        <taxon>Oribatida</taxon>
        <taxon>Brachypylina</taxon>
        <taxon>Oppioidea</taxon>
        <taxon>Oppiidae</taxon>
        <taxon>Medioppia</taxon>
    </lineage>
</organism>
<evidence type="ECO:0000313" key="1">
    <source>
        <dbReference type="EMBL" id="CAD7625887.1"/>
    </source>
</evidence>
<sequence length="174" mass="19813">MLFPGQLNLPVRMRRIKRVMDSSTSRCGLWCAICSMSDPIDCIKLSVLLYILRPSRPPPSPPETKYNNRFIKTGFWLRGGVVGAEEAVAAAETAALIKHSVGRLTVSFSVSIKKCRSLRLTRFMRRICQYKHTINTNQYNRRTDQLKRQSTLTGFRPLLAPKVNDELRLDAMAD</sequence>
<protein>
    <submittedName>
        <fullName evidence="1">Uncharacterized protein</fullName>
    </submittedName>
</protein>
<keyword evidence="2" id="KW-1185">Reference proteome</keyword>
<dbReference type="EMBL" id="OC857977">
    <property type="protein sequence ID" value="CAD7625887.1"/>
    <property type="molecule type" value="Genomic_DNA"/>
</dbReference>
<dbReference type="AlphaFoldDB" id="A0A7R9KN41"/>
<dbReference type="Proteomes" id="UP000759131">
    <property type="component" value="Unassembled WGS sequence"/>
</dbReference>
<gene>
    <name evidence="1" type="ORF">OSB1V03_LOCUS6320</name>
</gene>
<evidence type="ECO:0000313" key="2">
    <source>
        <dbReference type="Proteomes" id="UP000759131"/>
    </source>
</evidence>
<accession>A0A7R9KN41</accession>